<evidence type="ECO:0000256" key="1">
    <source>
        <dbReference type="ARBA" id="ARBA00022679"/>
    </source>
</evidence>
<dbReference type="STRING" id="1121291.SAMN02745134_00914"/>
<name>A0A1W1X7A4_9CLOT</name>
<dbReference type="Gene3D" id="3.40.630.30">
    <property type="match status" value="1"/>
</dbReference>
<dbReference type="PANTHER" id="PTHR13947">
    <property type="entry name" value="GNAT FAMILY N-ACETYLTRANSFERASE"/>
    <property type="match status" value="1"/>
</dbReference>
<dbReference type="PROSITE" id="PS51186">
    <property type="entry name" value="GNAT"/>
    <property type="match status" value="1"/>
</dbReference>
<keyword evidence="4" id="KW-1185">Reference proteome</keyword>
<dbReference type="EMBL" id="FWXH01000002">
    <property type="protein sequence ID" value="SMC19710.1"/>
    <property type="molecule type" value="Genomic_DNA"/>
</dbReference>
<feature type="domain" description="N-acetyltransferase" evidence="2">
    <location>
        <begin position="1"/>
        <end position="151"/>
    </location>
</feature>
<dbReference type="AlphaFoldDB" id="A0A1W1X7A4"/>
<reference evidence="3 4" key="1">
    <citation type="submission" date="2017-04" db="EMBL/GenBank/DDBJ databases">
        <authorList>
            <person name="Afonso C.L."/>
            <person name="Miller P.J."/>
            <person name="Scott M.A."/>
            <person name="Spackman E."/>
            <person name="Goraichik I."/>
            <person name="Dimitrov K.M."/>
            <person name="Suarez D.L."/>
            <person name="Swayne D.E."/>
        </authorList>
    </citation>
    <scope>NUCLEOTIDE SEQUENCE [LARGE SCALE GENOMIC DNA]</scope>
    <source>
        <strain evidence="3 4">DSM 12555</strain>
    </source>
</reference>
<dbReference type="Pfam" id="PF00583">
    <property type="entry name" value="Acetyltransf_1"/>
    <property type="match status" value="1"/>
</dbReference>
<proteinExistence type="predicted"/>
<evidence type="ECO:0000313" key="3">
    <source>
        <dbReference type="EMBL" id="SMC19710.1"/>
    </source>
</evidence>
<evidence type="ECO:0000259" key="2">
    <source>
        <dbReference type="PROSITE" id="PS51186"/>
    </source>
</evidence>
<organism evidence="3 4">
    <name type="scientific">Clostridium acidisoli DSM 12555</name>
    <dbReference type="NCBI Taxonomy" id="1121291"/>
    <lineage>
        <taxon>Bacteria</taxon>
        <taxon>Bacillati</taxon>
        <taxon>Bacillota</taxon>
        <taxon>Clostridia</taxon>
        <taxon>Eubacteriales</taxon>
        <taxon>Clostridiaceae</taxon>
        <taxon>Clostridium</taxon>
    </lineage>
</organism>
<evidence type="ECO:0000313" key="4">
    <source>
        <dbReference type="Proteomes" id="UP000192468"/>
    </source>
</evidence>
<dbReference type="RefSeq" id="WP_084114134.1">
    <property type="nucleotide sequence ID" value="NZ_FWXH01000002.1"/>
</dbReference>
<dbReference type="GO" id="GO:0008080">
    <property type="term" value="F:N-acetyltransferase activity"/>
    <property type="evidence" value="ECO:0007669"/>
    <property type="project" value="InterPro"/>
</dbReference>
<protein>
    <submittedName>
        <fullName evidence="3">Acetyltransferase (GNAT) family protein</fullName>
    </submittedName>
</protein>
<dbReference type="CDD" id="cd04301">
    <property type="entry name" value="NAT_SF"/>
    <property type="match status" value="1"/>
</dbReference>
<dbReference type="InterPro" id="IPR000182">
    <property type="entry name" value="GNAT_dom"/>
</dbReference>
<gene>
    <name evidence="3" type="ORF">SAMN02745134_00914</name>
</gene>
<dbReference type="InterPro" id="IPR050769">
    <property type="entry name" value="NAT_camello-type"/>
</dbReference>
<dbReference type="OrthoDB" id="67353at2"/>
<sequence length="151" mass="17403">MDVKILRTDGQNIDFIKLIKLLDNDLNGRYGELQKQYDKHNKVDNIKDVVIIYKDNVAAACGAYKEYDINTVELKRVFVIKENRRQGISKIVVKELEKLAAENGYKYVLLETGIKQHEAINLYKNAGYAIIQNYEPYIGNINSVCMKKTLD</sequence>
<dbReference type="Proteomes" id="UP000192468">
    <property type="component" value="Unassembled WGS sequence"/>
</dbReference>
<accession>A0A1W1X7A4</accession>
<dbReference type="InterPro" id="IPR016181">
    <property type="entry name" value="Acyl_CoA_acyltransferase"/>
</dbReference>
<dbReference type="PANTHER" id="PTHR13947:SF37">
    <property type="entry name" value="LD18367P"/>
    <property type="match status" value="1"/>
</dbReference>
<keyword evidence="1 3" id="KW-0808">Transferase</keyword>
<dbReference type="SUPFAM" id="SSF55729">
    <property type="entry name" value="Acyl-CoA N-acyltransferases (Nat)"/>
    <property type="match status" value="1"/>
</dbReference>